<sequence>MISSDSMGLGSVRVMGTAFATGQAAGIAAALSTGENRASLSMVQNELRKLKALI</sequence>
<proteinExistence type="predicted"/>
<dbReference type="EMBL" id="AENN01000006">
    <property type="protein sequence ID" value="EFR31636.1"/>
    <property type="molecule type" value="Genomic_DNA"/>
</dbReference>
<accession>E4KN40</accession>
<name>E4KN40_9LACT</name>
<dbReference type="Pfam" id="PF12831">
    <property type="entry name" value="FAD_oxidored"/>
    <property type="match status" value="1"/>
</dbReference>
<evidence type="ECO:0000313" key="1">
    <source>
        <dbReference type="EMBL" id="EFR31636.1"/>
    </source>
</evidence>
<keyword evidence="2" id="KW-1185">Reference proteome</keyword>
<protein>
    <submittedName>
        <fullName evidence="1">Uncharacterized protein</fullName>
    </submittedName>
</protein>
<reference evidence="1 2" key="1">
    <citation type="submission" date="2010-10" db="EMBL/GenBank/DDBJ databases">
        <authorList>
            <person name="Durkin A.S."/>
            <person name="Madupu R."/>
            <person name="Torralba M."/>
            <person name="Gillis M."/>
            <person name="Methe B."/>
            <person name="Sutton G."/>
            <person name="Nelson K.E."/>
        </authorList>
    </citation>
    <scope>NUCLEOTIDE SEQUENCE [LARGE SCALE GENOMIC DNA]</scope>
    <source>
        <strain evidence="1 2">ACS-139-V-Col8</strain>
    </source>
</reference>
<dbReference type="STRING" id="908337.HMPREF9257_0017"/>
<dbReference type="AlphaFoldDB" id="E4KN40"/>
<dbReference type="Proteomes" id="UP000005990">
    <property type="component" value="Unassembled WGS sequence"/>
</dbReference>
<evidence type="ECO:0000313" key="2">
    <source>
        <dbReference type="Proteomes" id="UP000005990"/>
    </source>
</evidence>
<gene>
    <name evidence="1" type="ORF">HMPREF9257_0017</name>
</gene>
<comment type="caution">
    <text evidence="1">The sequence shown here is derived from an EMBL/GenBank/DDBJ whole genome shotgun (WGS) entry which is preliminary data.</text>
</comment>
<organism evidence="1 2">
    <name type="scientific">Eremococcus coleocola ACS-139-V-Col8</name>
    <dbReference type="NCBI Taxonomy" id="908337"/>
    <lineage>
        <taxon>Bacteria</taxon>
        <taxon>Bacillati</taxon>
        <taxon>Bacillota</taxon>
        <taxon>Bacilli</taxon>
        <taxon>Lactobacillales</taxon>
        <taxon>Aerococcaceae</taxon>
        <taxon>Eremococcus</taxon>
    </lineage>
</organism>